<dbReference type="SUPFAM" id="SSF55073">
    <property type="entry name" value="Nucleotide cyclase"/>
    <property type="match status" value="1"/>
</dbReference>
<organism evidence="3 4">
    <name type="scientific">Priestia iocasae</name>
    <dbReference type="NCBI Taxonomy" id="2291674"/>
    <lineage>
        <taxon>Bacteria</taxon>
        <taxon>Bacillati</taxon>
        <taxon>Bacillota</taxon>
        <taxon>Bacilli</taxon>
        <taxon>Bacillales</taxon>
        <taxon>Bacillaceae</taxon>
        <taxon>Priestia</taxon>
    </lineage>
</organism>
<dbReference type="Gene3D" id="3.30.450.20">
    <property type="entry name" value="PAS domain"/>
    <property type="match status" value="1"/>
</dbReference>
<dbReference type="InterPro" id="IPR000160">
    <property type="entry name" value="GGDEF_dom"/>
</dbReference>
<dbReference type="EMBL" id="JAFBFC010000008">
    <property type="protein sequence ID" value="MBM7704755.1"/>
    <property type="molecule type" value="Genomic_DNA"/>
</dbReference>
<dbReference type="PANTHER" id="PTHR33121:SF70">
    <property type="entry name" value="SIGNALING PROTEIN YKOW"/>
    <property type="match status" value="1"/>
</dbReference>
<dbReference type="SUPFAM" id="SSF141868">
    <property type="entry name" value="EAL domain-like"/>
    <property type="match status" value="1"/>
</dbReference>
<dbReference type="SMART" id="SM00267">
    <property type="entry name" value="GGDEF"/>
    <property type="match status" value="1"/>
</dbReference>
<dbReference type="InterPro" id="IPR035919">
    <property type="entry name" value="EAL_sf"/>
</dbReference>
<dbReference type="RefSeq" id="WP_205188754.1">
    <property type="nucleotide sequence ID" value="NZ_JAFBFC010000008.1"/>
</dbReference>
<feature type="domain" description="GGDEF" evidence="2">
    <location>
        <begin position="160"/>
        <end position="292"/>
    </location>
</feature>
<dbReference type="InterPro" id="IPR050706">
    <property type="entry name" value="Cyclic-di-GMP_PDE-like"/>
</dbReference>
<name>A0ABS2QZ39_9BACI</name>
<dbReference type="InterPro" id="IPR043128">
    <property type="entry name" value="Rev_trsase/Diguanyl_cyclase"/>
</dbReference>
<reference evidence="3 4" key="1">
    <citation type="submission" date="2021-01" db="EMBL/GenBank/DDBJ databases">
        <title>Genomic Encyclopedia of Type Strains, Phase IV (KMG-IV): sequencing the most valuable type-strain genomes for metagenomic binning, comparative biology and taxonomic classification.</title>
        <authorList>
            <person name="Goeker M."/>
        </authorList>
    </citation>
    <scope>NUCLEOTIDE SEQUENCE [LARGE SCALE GENOMIC DNA]</scope>
    <source>
        <strain evidence="3 4">DSM 104297</strain>
    </source>
</reference>
<dbReference type="InterPro" id="IPR009875">
    <property type="entry name" value="PilZ_domain"/>
</dbReference>
<gene>
    <name evidence="3" type="ORF">JOC83_003614</name>
</gene>
<dbReference type="NCBIfam" id="TIGR00254">
    <property type="entry name" value="GGDEF"/>
    <property type="match status" value="1"/>
</dbReference>
<dbReference type="Pfam" id="PF00990">
    <property type="entry name" value="GGDEF"/>
    <property type="match status" value="1"/>
</dbReference>
<proteinExistence type="predicted"/>
<evidence type="ECO:0000259" key="2">
    <source>
        <dbReference type="PROSITE" id="PS50887"/>
    </source>
</evidence>
<dbReference type="InterPro" id="IPR001633">
    <property type="entry name" value="EAL_dom"/>
</dbReference>
<dbReference type="Gene3D" id="3.30.70.270">
    <property type="match status" value="1"/>
</dbReference>
<evidence type="ECO:0000259" key="1">
    <source>
        <dbReference type="PROSITE" id="PS50883"/>
    </source>
</evidence>
<dbReference type="InterPro" id="IPR029787">
    <property type="entry name" value="Nucleotide_cyclase"/>
</dbReference>
<dbReference type="CDD" id="cd01949">
    <property type="entry name" value="GGDEF"/>
    <property type="match status" value="1"/>
</dbReference>
<dbReference type="PANTHER" id="PTHR33121">
    <property type="entry name" value="CYCLIC DI-GMP PHOSPHODIESTERASE PDEF"/>
    <property type="match status" value="1"/>
</dbReference>
<evidence type="ECO:0000313" key="4">
    <source>
        <dbReference type="Proteomes" id="UP000809829"/>
    </source>
</evidence>
<sequence length="705" mass="81682">MGKARKRERISWFQKNSQQDASVYQILFEEYPQPTMFITNSGQVMKANMLARSLFHIKSDQDSDDQMTELIHNEEQEMFQSFLSKVNHYGQSVFDGTMQSKKAEMFTVTMVGKQLTDDTIALTVQLRQKNDLDALLYVDSLTQLPNRLFVEEKLKGVTTGNQALFLLNIEYFRFVNENMEYDVRELLLKNVAIRLQSYIGNEGLVACMNDDDFAILLPHYSNVEEVYELAERLLSLFHEPICIHTYEYYLPVYIGISLSSSTIHPTKLIEQARFALYMSKKKGQNHYEMYDKSFSQSSYRSLLLQMGLRKALEQNEFYIVYQPIVEAKTESTIGAEVLLRWNHPEVGIVSPAEFIHLLEEDGLIAEVTYWVLDRVCRQLKQWEEQGIEGLKMSINFAPQHFLETNMLERVSEIVTGHGVNPRQIQIEIVESSFLENESVICHYLNEFSKRGFFIAIDDFGVGYSSLSYLRRFTVHTIKIDKTFIRESLHNKVDFEIIKGLIQVARRLNIQVIAEGIETNEQRLILNSLDCHFLQGFYFSKPLHYEEFEDYMKNKAKKVQLPNKRKYHRLSFPAPVEAFVTIKEYNNQPVSVGQSLILLENISGGGLVFISTIQIPTQADFLLAFTINFLGEYMVLQGTIVWSREVGEGLNRYGVQFVAEEEGSSQVLSFINQLEIHVKKGAERTQLPYIYDSPSEYFKKRNEQIS</sequence>
<comment type="caution">
    <text evidence="3">The sequence shown here is derived from an EMBL/GenBank/DDBJ whole genome shotgun (WGS) entry which is preliminary data.</text>
</comment>
<evidence type="ECO:0000313" key="3">
    <source>
        <dbReference type="EMBL" id="MBM7704755.1"/>
    </source>
</evidence>
<dbReference type="Proteomes" id="UP000809829">
    <property type="component" value="Unassembled WGS sequence"/>
</dbReference>
<feature type="domain" description="EAL" evidence="1">
    <location>
        <begin position="301"/>
        <end position="555"/>
    </location>
</feature>
<keyword evidence="4" id="KW-1185">Reference proteome</keyword>
<dbReference type="SMART" id="SM00052">
    <property type="entry name" value="EAL"/>
    <property type="match status" value="1"/>
</dbReference>
<dbReference type="Gene3D" id="2.40.10.220">
    <property type="entry name" value="predicted glycosyltransferase like domains"/>
    <property type="match status" value="1"/>
</dbReference>
<dbReference type="PROSITE" id="PS50883">
    <property type="entry name" value="EAL"/>
    <property type="match status" value="1"/>
</dbReference>
<dbReference type="PROSITE" id="PS50887">
    <property type="entry name" value="GGDEF"/>
    <property type="match status" value="1"/>
</dbReference>
<protein>
    <submittedName>
        <fullName evidence="3">Diguanylate cyclase (GGDEF)-like protein</fullName>
    </submittedName>
</protein>
<dbReference type="Gene3D" id="3.20.20.450">
    <property type="entry name" value="EAL domain"/>
    <property type="match status" value="1"/>
</dbReference>
<dbReference type="Pfam" id="PF07238">
    <property type="entry name" value="PilZ"/>
    <property type="match status" value="1"/>
</dbReference>
<accession>A0ABS2QZ39</accession>
<dbReference type="CDD" id="cd01948">
    <property type="entry name" value="EAL"/>
    <property type="match status" value="1"/>
</dbReference>
<dbReference type="Pfam" id="PF00563">
    <property type="entry name" value="EAL"/>
    <property type="match status" value="1"/>
</dbReference>